<dbReference type="Proteomes" id="UP000703038">
    <property type="component" value="Unassembled WGS sequence"/>
</dbReference>
<accession>A0ABS2KQ76</accession>
<dbReference type="EMBL" id="JAFBBK010000001">
    <property type="protein sequence ID" value="MBM7414119.1"/>
    <property type="molecule type" value="Genomic_DNA"/>
</dbReference>
<gene>
    <name evidence="1" type="ORF">JOE42_000852</name>
</gene>
<keyword evidence="2" id="KW-1185">Reference proteome</keyword>
<protein>
    <submittedName>
        <fullName evidence="1">Uncharacterized protein</fullName>
    </submittedName>
</protein>
<dbReference type="RefSeq" id="WP_204866894.1">
    <property type="nucleotide sequence ID" value="NZ_JAFBBK010000001.1"/>
</dbReference>
<reference evidence="1 2" key="1">
    <citation type="submission" date="2021-01" db="EMBL/GenBank/DDBJ databases">
        <title>Genomics of switchgrass bacterial isolates.</title>
        <authorList>
            <person name="Shade A."/>
        </authorList>
    </citation>
    <scope>NUCLEOTIDE SEQUENCE [LARGE SCALE GENOMIC DNA]</scope>
    <source>
        <strain evidence="1 2">PvP111</strain>
    </source>
</reference>
<name>A0ABS2KQ76_9NOCA</name>
<comment type="caution">
    <text evidence="1">The sequence shown here is derived from an EMBL/GenBank/DDBJ whole genome shotgun (WGS) entry which is preliminary data.</text>
</comment>
<sequence length="251" mass="26234">MHSSCRPVPGPDSLTRWSEAVDAGARGWYAASLTGARSLRRDADPAVRSLSASLEGSLLRQLGRYADAAVRDGAALVDSGFSRATGPRRAIDVDAVVDALVGLAADAIGPRRLARADALLTRAESVLATRPGHERVSLRVLWVRAEVAMASGDARRALDAAEASVRAARQFRSPRHLVKSRVVHAAALLVAGDHAGAATAARSARDDAVAAELLPLAWASACLSEACGDRDASGVRRGFEVAIRSRGGQFS</sequence>
<proteinExistence type="predicted"/>
<evidence type="ECO:0000313" key="1">
    <source>
        <dbReference type="EMBL" id="MBM7414119.1"/>
    </source>
</evidence>
<evidence type="ECO:0000313" key="2">
    <source>
        <dbReference type="Proteomes" id="UP000703038"/>
    </source>
</evidence>
<organism evidence="1 2">
    <name type="scientific">Rhodococcoides corynebacterioides</name>
    <dbReference type="NCBI Taxonomy" id="53972"/>
    <lineage>
        <taxon>Bacteria</taxon>
        <taxon>Bacillati</taxon>
        <taxon>Actinomycetota</taxon>
        <taxon>Actinomycetes</taxon>
        <taxon>Mycobacteriales</taxon>
        <taxon>Nocardiaceae</taxon>
        <taxon>Rhodococcoides</taxon>
    </lineage>
</organism>